<comment type="caution">
    <text evidence="2">The sequence shown here is derived from an EMBL/GenBank/DDBJ whole genome shotgun (WGS) entry which is preliminary data.</text>
</comment>
<organism evidence="2 3">
    <name type="scientific">Ktedonospora formicarum</name>
    <dbReference type="NCBI Taxonomy" id="2778364"/>
    <lineage>
        <taxon>Bacteria</taxon>
        <taxon>Bacillati</taxon>
        <taxon>Chloroflexota</taxon>
        <taxon>Ktedonobacteria</taxon>
        <taxon>Ktedonobacterales</taxon>
        <taxon>Ktedonobacteraceae</taxon>
        <taxon>Ktedonospora</taxon>
    </lineage>
</organism>
<sequence length="163" mass="17979">MPIAFTLLTERGLPYKTLHPLLLTLLGVLTFGLASSIALLLITVIINKYATILLRAAILLWGSNVLIFGLWYWQIDGGGPVKRHRSDSQAADFLFPQQENGNPTGWIPGFLDYLFLAFTGATALSPTEMFPLTQRAKALMMIEALLSLLVVAVPAISEFHLPW</sequence>
<feature type="transmembrane region" description="Helical" evidence="1">
    <location>
        <begin position="138"/>
        <end position="157"/>
    </location>
</feature>
<reference evidence="2" key="1">
    <citation type="submission" date="2020-10" db="EMBL/GenBank/DDBJ databases">
        <title>Taxonomic study of unclassified bacteria belonging to the class Ktedonobacteria.</title>
        <authorList>
            <person name="Yabe S."/>
            <person name="Wang C.M."/>
            <person name="Zheng Y."/>
            <person name="Sakai Y."/>
            <person name="Cavaletti L."/>
            <person name="Monciardini P."/>
            <person name="Donadio S."/>
        </authorList>
    </citation>
    <scope>NUCLEOTIDE SEQUENCE</scope>
    <source>
        <strain evidence="2">SOSP1-1</strain>
    </source>
</reference>
<keyword evidence="3" id="KW-1185">Reference proteome</keyword>
<feature type="transmembrane region" description="Helical" evidence="1">
    <location>
        <begin position="106"/>
        <end position="126"/>
    </location>
</feature>
<gene>
    <name evidence="2" type="ORF">KSX_53480</name>
</gene>
<keyword evidence="1" id="KW-1133">Transmembrane helix</keyword>
<feature type="transmembrane region" description="Helical" evidence="1">
    <location>
        <begin position="20"/>
        <end position="45"/>
    </location>
</feature>
<evidence type="ECO:0000313" key="2">
    <source>
        <dbReference type="EMBL" id="GHO47185.1"/>
    </source>
</evidence>
<dbReference type="AlphaFoldDB" id="A0A8J3MTJ0"/>
<accession>A0A8J3MTJ0</accession>
<feature type="transmembrane region" description="Helical" evidence="1">
    <location>
        <begin position="52"/>
        <end position="73"/>
    </location>
</feature>
<name>A0A8J3MTJ0_9CHLR</name>
<evidence type="ECO:0008006" key="4">
    <source>
        <dbReference type="Google" id="ProtNLM"/>
    </source>
</evidence>
<keyword evidence="1" id="KW-0812">Transmembrane</keyword>
<proteinExistence type="predicted"/>
<keyword evidence="1" id="KW-0472">Membrane</keyword>
<protein>
    <recommendedName>
        <fullName evidence="4">DUF1345 domain-containing protein</fullName>
    </recommendedName>
</protein>
<dbReference type="Proteomes" id="UP000612362">
    <property type="component" value="Unassembled WGS sequence"/>
</dbReference>
<evidence type="ECO:0000313" key="3">
    <source>
        <dbReference type="Proteomes" id="UP000612362"/>
    </source>
</evidence>
<evidence type="ECO:0000256" key="1">
    <source>
        <dbReference type="SAM" id="Phobius"/>
    </source>
</evidence>
<dbReference type="EMBL" id="BNJF01000002">
    <property type="protein sequence ID" value="GHO47185.1"/>
    <property type="molecule type" value="Genomic_DNA"/>
</dbReference>